<dbReference type="AlphaFoldDB" id="A0AAW2YUQ4"/>
<keyword evidence="6" id="KW-0206">Cytoskeleton</keyword>
<dbReference type="Proteomes" id="UP001431209">
    <property type="component" value="Unassembled WGS sequence"/>
</dbReference>
<evidence type="ECO:0000256" key="8">
    <source>
        <dbReference type="SAM" id="MobiDB-lite"/>
    </source>
</evidence>
<feature type="compositionally biased region" description="Polar residues" evidence="8">
    <location>
        <begin position="337"/>
        <end position="348"/>
    </location>
</feature>
<evidence type="ECO:0000256" key="3">
    <source>
        <dbReference type="ARBA" id="ARBA00022490"/>
    </source>
</evidence>
<name>A0AAW2YUQ4_9EUKA</name>
<reference evidence="10 11" key="1">
    <citation type="submission" date="2024-03" db="EMBL/GenBank/DDBJ databases">
        <title>The Acrasis kona genome and developmental transcriptomes reveal deep origins of eukaryotic multicellular pathways.</title>
        <authorList>
            <person name="Sheikh S."/>
            <person name="Fu C.-J."/>
            <person name="Brown M.W."/>
            <person name="Baldauf S.L."/>
        </authorList>
    </citation>
    <scope>NUCLEOTIDE SEQUENCE [LARGE SCALE GENOMIC DNA]</scope>
    <source>
        <strain evidence="10 11">ATCC MYA-3509</strain>
    </source>
</reference>
<comment type="subcellular location">
    <subcellularLocation>
        <location evidence="1">Cytoplasm</location>
        <location evidence="1">Cytoskeleton</location>
    </subcellularLocation>
</comment>
<feature type="region of interest" description="Disordered" evidence="8">
    <location>
        <begin position="320"/>
        <end position="348"/>
    </location>
</feature>
<comment type="similarity">
    <text evidence="2">Belongs to the actin-binding proteins ADF family. Twinfilin subfamily.</text>
</comment>
<dbReference type="GO" id="GO:0051015">
    <property type="term" value="F:actin filament binding"/>
    <property type="evidence" value="ECO:0007669"/>
    <property type="project" value="TreeGrafter"/>
</dbReference>
<dbReference type="GO" id="GO:0051016">
    <property type="term" value="P:barbed-end actin filament capping"/>
    <property type="evidence" value="ECO:0007669"/>
    <property type="project" value="TreeGrafter"/>
</dbReference>
<dbReference type="GO" id="GO:0003785">
    <property type="term" value="F:actin monomer binding"/>
    <property type="evidence" value="ECO:0007669"/>
    <property type="project" value="TreeGrafter"/>
</dbReference>
<dbReference type="SUPFAM" id="SSF55753">
    <property type="entry name" value="Actin depolymerizing proteins"/>
    <property type="match status" value="2"/>
</dbReference>
<keyword evidence="5" id="KW-0009">Actin-binding</keyword>
<feature type="domain" description="ADF-H" evidence="9">
    <location>
        <begin position="179"/>
        <end position="314"/>
    </location>
</feature>
<keyword evidence="11" id="KW-1185">Reference proteome</keyword>
<gene>
    <name evidence="10" type="ORF">AKO1_012635</name>
</gene>
<dbReference type="InterPro" id="IPR029006">
    <property type="entry name" value="ADF-H/Gelsolin-like_dom_sf"/>
</dbReference>
<comment type="caution">
    <text evidence="10">The sequence shown here is derived from an EMBL/GenBank/DDBJ whole genome shotgun (WGS) entry which is preliminary data.</text>
</comment>
<dbReference type="SMART" id="SM00102">
    <property type="entry name" value="ADF"/>
    <property type="match status" value="2"/>
</dbReference>
<proteinExistence type="inferred from homology"/>
<dbReference type="CDD" id="cd11285">
    <property type="entry name" value="ADF_Twf-N_like"/>
    <property type="match status" value="1"/>
</dbReference>
<evidence type="ECO:0000256" key="2">
    <source>
        <dbReference type="ARBA" id="ARBA00009557"/>
    </source>
</evidence>
<dbReference type="InterPro" id="IPR002108">
    <property type="entry name" value="ADF-H"/>
</dbReference>
<dbReference type="PROSITE" id="PS51263">
    <property type="entry name" value="ADF_H"/>
    <property type="match status" value="2"/>
</dbReference>
<dbReference type="PANTHER" id="PTHR13759:SF1">
    <property type="entry name" value="TWINFILIN"/>
    <property type="match status" value="1"/>
</dbReference>
<protein>
    <recommendedName>
        <fullName evidence="9">ADF-H domain-containing protein</fullName>
    </recommendedName>
</protein>
<keyword evidence="3" id="KW-0963">Cytoplasm</keyword>
<evidence type="ECO:0000313" key="10">
    <source>
        <dbReference type="EMBL" id="KAL0481151.1"/>
    </source>
</evidence>
<evidence type="ECO:0000256" key="4">
    <source>
        <dbReference type="ARBA" id="ARBA00022737"/>
    </source>
</evidence>
<evidence type="ECO:0000313" key="11">
    <source>
        <dbReference type="Proteomes" id="UP001431209"/>
    </source>
</evidence>
<dbReference type="EMBL" id="JAOPGA020000734">
    <property type="protein sequence ID" value="KAL0481151.1"/>
    <property type="molecule type" value="Genomic_DNA"/>
</dbReference>
<keyword evidence="4" id="KW-0677">Repeat</keyword>
<dbReference type="CDD" id="cd11284">
    <property type="entry name" value="ADF_Twf-C_like"/>
    <property type="match status" value="1"/>
</dbReference>
<accession>A0AAW2YUQ4</accession>
<dbReference type="FunFam" id="3.40.20.10:FF:000007">
    <property type="entry name" value="Twinfilin-1 isoform 1"/>
    <property type="match status" value="1"/>
</dbReference>
<dbReference type="PANTHER" id="PTHR13759">
    <property type="entry name" value="TWINFILIN"/>
    <property type="match status" value="1"/>
</dbReference>
<evidence type="ECO:0000256" key="1">
    <source>
        <dbReference type="ARBA" id="ARBA00004245"/>
    </source>
</evidence>
<dbReference type="Gene3D" id="3.40.20.10">
    <property type="entry name" value="Severin"/>
    <property type="match status" value="2"/>
</dbReference>
<dbReference type="InterPro" id="IPR028458">
    <property type="entry name" value="Twinfilin"/>
</dbReference>
<comment type="subunit">
    <text evidence="7">Interacts with G-actin; ADP-actin form.</text>
</comment>
<sequence>MALSGITVSDEVKGAFANARTQSSVRWIKLRIEDTKVVLDGDIQSASESLAQDYDLLSKTVKEATPNYFVFRLDTKREGNYEWLLIAYVPDNCKVRERMLYSSTVDGVKRDLGSSNFAGDYHVSTTKELQYSEFNWTHKSQRHIHSKDMYTDEELVRKNVDSEEISGYATGPTKTGVHGVDFAFEDDVSQNIKDLVSGSTQYVSLKIDLETEVVRTANKSEAIEPDQLGATLPADEPRFNFYSFKHEFEGKEQTSVFFIYYCPMKSKVKSRMVYSSSKATLQQRAIDLGVKIEKTLEVSEPNELTSKVLYDWAHPQREDNIKVYSKPKRPGRGNARVTGSTPSTPQDQ</sequence>
<feature type="domain" description="ADF-H" evidence="9">
    <location>
        <begin position="5"/>
        <end position="139"/>
    </location>
</feature>
<dbReference type="GO" id="GO:0030042">
    <property type="term" value="P:actin filament depolymerization"/>
    <property type="evidence" value="ECO:0007669"/>
    <property type="project" value="TreeGrafter"/>
</dbReference>
<dbReference type="GO" id="GO:0005884">
    <property type="term" value="C:actin filament"/>
    <property type="evidence" value="ECO:0007669"/>
    <property type="project" value="TreeGrafter"/>
</dbReference>
<evidence type="ECO:0000259" key="9">
    <source>
        <dbReference type="PROSITE" id="PS51263"/>
    </source>
</evidence>
<dbReference type="Pfam" id="PF00241">
    <property type="entry name" value="Cofilin_ADF"/>
    <property type="match status" value="2"/>
</dbReference>
<organism evidence="10 11">
    <name type="scientific">Acrasis kona</name>
    <dbReference type="NCBI Taxonomy" id="1008807"/>
    <lineage>
        <taxon>Eukaryota</taxon>
        <taxon>Discoba</taxon>
        <taxon>Heterolobosea</taxon>
        <taxon>Tetramitia</taxon>
        <taxon>Eutetramitia</taxon>
        <taxon>Acrasidae</taxon>
        <taxon>Acrasis</taxon>
    </lineage>
</organism>
<evidence type="ECO:0000256" key="5">
    <source>
        <dbReference type="ARBA" id="ARBA00023203"/>
    </source>
</evidence>
<evidence type="ECO:0000256" key="7">
    <source>
        <dbReference type="ARBA" id="ARBA00038532"/>
    </source>
</evidence>
<dbReference type="GO" id="GO:0005737">
    <property type="term" value="C:cytoplasm"/>
    <property type="evidence" value="ECO:0007669"/>
    <property type="project" value="TreeGrafter"/>
</dbReference>
<evidence type="ECO:0000256" key="6">
    <source>
        <dbReference type="ARBA" id="ARBA00023212"/>
    </source>
</evidence>